<dbReference type="InterPro" id="IPR049192">
    <property type="entry name" value="DUF4246_C"/>
</dbReference>
<protein>
    <submittedName>
        <fullName evidence="4">Uncharacterized protein</fullName>
    </submittedName>
</protein>
<dbReference type="STRING" id="764103.G7E484"/>
<evidence type="ECO:0000313" key="4">
    <source>
        <dbReference type="EMBL" id="GAA97644.1"/>
    </source>
</evidence>
<feature type="domain" description="DUF4246" evidence="3">
    <location>
        <begin position="167"/>
        <end position="204"/>
    </location>
</feature>
<dbReference type="HOGENOM" id="CLU_012066_3_2_1"/>
<proteinExistence type="predicted"/>
<dbReference type="AlphaFoldDB" id="G7E484"/>
<dbReference type="EMBL" id="BABT02000129">
    <property type="protein sequence ID" value="GAA97644.1"/>
    <property type="molecule type" value="Genomic_DNA"/>
</dbReference>
<dbReference type="InParanoid" id="G7E484"/>
<dbReference type="PANTHER" id="PTHR33119:SF1">
    <property type="entry name" value="FE2OG DIOXYGENASE DOMAIN-CONTAINING PROTEIN"/>
    <property type="match status" value="1"/>
</dbReference>
<dbReference type="Pfam" id="PF21666">
    <property type="entry name" value="DUF4246_N"/>
    <property type="match status" value="1"/>
</dbReference>
<name>G7E484_MIXOS</name>
<dbReference type="InterPro" id="IPR025340">
    <property type="entry name" value="DUF4246"/>
</dbReference>
<evidence type="ECO:0000256" key="1">
    <source>
        <dbReference type="SAM" id="MobiDB-lite"/>
    </source>
</evidence>
<dbReference type="OMA" id="QDRHEFI"/>
<evidence type="ECO:0000259" key="3">
    <source>
        <dbReference type="Pfam" id="PF21666"/>
    </source>
</evidence>
<evidence type="ECO:0000313" key="5">
    <source>
        <dbReference type="Proteomes" id="UP000009131"/>
    </source>
</evidence>
<dbReference type="RefSeq" id="XP_014568299.1">
    <property type="nucleotide sequence ID" value="XM_014712813.1"/>
</dbReference>
<comment type="caution">
    <text evidence="4">The sequence shown here is derived from an EMBL/GenBank/DDBJ whole genome shotgun (WGS) entry which is preliminary data.</text>
</comment>
<organism evidence="4 5">
    <name type="scientific">Mixia osmundae (strain CBS 9802 / IAM 14324 / JCM 22182 / KY 12970)</name>
    <dbReference type="NCBI Taxonomy" id="764103"/>
    <lineage>
        <taxon>Eukaryota</taxon>
        <taxon>Fungi</taxon>
        <taxon>Dikarya</taxon>
        <taxon>Basidiomycota</taxon>
        <taxon>Pucciniomycotina</taxon>
        <taxon>Mixiomycetes</taxon>
        <taxon>Mixiales</taxon>
        <taxon>Mixiaceae</taxon>
        <taxon>Mixia</taxon>
    </lineage>
</organism>
<reference evidence="4 5" key="2">
    <citation type="journal article" date="2012" name="Open Biol.">
        <title>Characteristics of nucleosomes and linker DNA regions on the genome of the basidiomycete Mixia osmundae revealed by mono- and dinucleosome mapping.</title>
        <authorList>
            <person name="Nishida H."/>
            <person name="Kondo S."/>
            <person name="Matsumoto T."/>
            <person name="Suzuki Y."/>
            <person name="Yoshikawa H."/>
            <person name="Taylor T.D."/>
            <person name="Sugiyama J."/>
        </authorList>
    </citation>
    <scope>NUCLEOTIDE SEQUENCE [LARGE SCALE GENOMIC DNA]</scope>
    <source>
        <strain evidence="5">CBS 9802 / IAM 14324 / JCM 22182 / KY 12970</strain>
    </source>
</reference>
<reference evidence="4 5" key="1">
    <citation type="journal article" date="2011" name="J. Gen. Appl. Microbiol.">
        <title>Draft genome sequencing of the enigmatic basidiomycete Mixia osmundae.</title>
        <authorList>
            <person name="Nishida H."/>
            <person name="Nagatsuka Y."/>
            <person name="Sugiyama J."/>
        </authorList>
    </citation>
    <scope>NUCLEOTIDE SEQUENCE [LARGE SCALE GENOMIC DNA]</scope>
    <source>
        <strain evidence="5">CBS 9802 / IAM 14324 / JCM 22182 / KY 12970</strain>
    </source>
</reference>
<feature type="region of interest" description="Disordered" evidence="1">
    <location>
        <begin position="355"/>
        <end position="376"/>
    </location>
</feature>
<dbReference type="OrthoDB" id="415532at2759"/>
<sequence length="741" mass="83983">MADLELVYAAAKARLDEVASQPFVMTDLIWRAIELILSAMQYKDDLIMYLLVGLVDFDIGVILGERRYFDPHLREIDRALVEITNRDADPFTKPQAVLNDIIWPKDSPDGYPAPKESLDWPAAWQATLAASPSLFAAARVFANTITTNQVHHPKAGLHGPNDFMGVLRRLDELSIMRFEQSVLEKPDWQTKLGDTAIVDRWREESAAQGIEDDMFDYALAELRYFSDSQDKLTGIMHSSVPAVMVSDKLIDEADAQELRNLAERIETTEPKDYHPGSNDIVLDLVHPSLYCYVRGRTRRYAGSDQAGETPSKWPAPSGLSETAQKITSERESVAQRIIDHIGPQLTRNSFVSPQASLDHAGQGRTTKGTSPAADQVESAWPAFSDRRTQVRFFDRSKVPVSSDYQWLPVDILVRDDCASKLRSYIPNLHPILYADAYPMLERIISRMWPLFESAIQESRRYGQVEAFKYSGRHRDLWDTSKAGQPPQEYNYEEDDIDTYYEDIRDWQRALIFKRPPVKPFSAPKEIETRWEDWPVKLRDGEFQLIVKLANVHLTPDKPAYDGSSWHVEGTLTERIVATGLYYYDEENISTSRLSFRQSVAGLAEDEAYEQDQHSHLTHLYGASNSASASQHLGSVHTPQGRALSFVNGMQHRVEPFGLADPSLPGHRKILALFLVDPTNRILSTSDVPPMRHDWAPNATGDYGLMDLEEAQQHRANLMTERAAFTSLVDGVFQQEYALCEH</sequence>
<evidence type="ECO:0000259" key="2">
    <source>
        <dbReference type="Pfam" id="PF14033"/>
    </source>
</evidence>
<keyword evidence="5" id="KW-1185">Reference proteome</keyword>
<dbReference type="eggNOG" id="ENOG502QQIE">
    <property type="taxonomic scope" value="Eukaryota"/>
</dbReference>
<accession>G7E484</accession>
<dbReference type="PANTHER" id="PTHR33119">
    <property type="entry name" value="IFI3P"/>
    <property type="match status" value="1"/>
</dbReference>
<feature type="region of interest" description="Disordered" evidence="1">
    <location>
        <begin position="301"/>
        <end position="326"/>
    </location>
</feature>
<feature type="domain" description="DUF4246" evidence="2">
    <location>
        <begin position="213"/>
        <end position="696"/>
    </location>
</feature>
<dbReference type="InterPro" id="IPR049207">
    <property type="entry name" value="DUF4246_N"/>
</dbReference>
<dbReference type="Proteomes" id="UP000009131">
    <property type="component" value="Unassembled WGS sequence"/>
</dbReference>
<gene>
    <name evidence="4" type="primary">Mo04322</name>
    <name evidence="4" type="ORF">E5Q_04322</name>
</gene>
<dbReference type="Pfam" id="PF14033">
    <property type="entry name" value="DUF4246"/>
    <property type="match status" value="1"/>
</dbReference>